<evidence type="ECO:0000313" key="1">
    <source>
        <dbReference type="Ensembl" id="ENSMUSP00000122499.2"/>
    </source>
</evidence>
<name>D6RG92_MOUSE</name>
<dbReference type="Antibodypedia" id="19855">
    <property type="antibodies" value="143 antibodies from 23 providers"/>
</dbReference>
<dbReference type="HOGENOM" id="CLU_3067931_0_0_1"/>
<keyword evidence="3" id="KW-1185">Reference proteome</keyword>
<dbReference type="GeneTree" id="ENSGT00530000063777"/>
<keyword evidence="4 5" id="KW-1267">Proteomics identification</keyword>
<dbReference type="AGR" id="MGI:1927246"/>
<dbReference type="Proteomes" id="UP000000589">
    <property type="component" value="Chromosome 5"/>
</dbReference>
<evidence type="ECO:0007829" key="5">
    <source>
        <dbReference type="ProteomicsDB" id="D6RG92"/>
    </source>
</evidence>
<protein>
    <submittedName>
        <fullName evidence="1">Zinc finger protein 326</fullName>
    </submittedName>
</protein>
<dbReference type="ProteomicsDB" id="318493"/>
<reference evidence="1 3" key="2">
    <citation type="journal article" date="2011" name="PLoS Biol.">
        <title>Modernizing reference genome assemblies.</title>
        <authorList>
            <person name="Church D.M."/>
            <person name="Schneider V.A."/>
            <person name="Graves T."/>
            <person name="Auger K."/>
            <person name="Cunningham F."/>
            <person name="Bouk N."/>
            <person name="Chen H.C."/>
            <person name="Agarwala R."/>
            <person name="McLaren W.M."/>
            <person name="Ritchie G.R."/>
            <person name="Albracht D."/>
            <person name="Kremitzki M."/>
            <person name="Rock S."/>
            <person name="Kotkiewicz H."/>
            <person name="Kremitzki C."/>
            <person name="Wollam A."/>
            <person name="Trani L."/>
            <person name="Fulton L."/>
            <person name="Fulton R."/>
            <person name="Matthews L."/>
            <person name="Whitehead S."/>
            <person name="Chow W."/>
            <person name="Torrance J."/>
            <person name="Dunn M."/>
            <person name="Harden G."/>
            <person name="Threadgold G."/>
            <person name="Wood J."/>
            <person name="Collins J."/>
            <person name="Heath P."/>
            <person name="Griffiths G."/>
            <person name="Pelan S."/>
            <person name="Grafham D."/>
            <person name="Eichler E.E."/>
            <person name="Weinstock G."/>
            <person name="Mardis E.R."/>
            <person name="Wilson R.K."/>
            <person name="Howe K."/>
            <person name="Flicek P."/>
            <person name="Hubbard T."/>
        </authorList>
    </citation>
    <scope>NUCLEOTIDE SEQUENCE [LARGE SCALE GENOMIC DNA]</scope>
    <source>
        <strain evidence="1 3">C57BL/6J</strain>
    </source>
</reference>
<reference evidence="1 3" key="1">
    <citation type="journal article" date="2009" name="PLoS Biol.">
        <title>Lineage-specific biology revealed by a finished genome assembly of the mouse.</title>
        <authorList>
            <consortium name="Mouse Genome Sequencing Consortium"/>
            <person name="Church D.M."/>
            <person name="Goodstadt L."/>
            <person name="Hillier L.W."/>
            <person name="Zody M.C."/>
            <person name="Goldstein S."/>
            <person name="She X."/>
            <person name="Bult C.J."/>
            <person name="Agarwala R."/>
            <person name="Cherry J.L."/>
            <person name="DiCuccio M."/>
            <person name="Hlavina W."/>
            <person name="Kapustin Y."/>
            <person name="Meric P."/>
            <person name="Maglott D."/>
            <person name="Birtle Z."/>
            <person name="Marques A.C."/>
            <person name="Graves T."/>
            <person name="Zhou S."/>
            <person name="Teague B."/>
            <person name="Potamousis K."/>
            <person name="Churas C."/>
            <person name="Place M."/>
            <person name="Herschleb J."/>
            <person name="Runnheim R."/>
            <person name="Forrest D."/>
            <person name="Amos-Landgraf J."/>
            <person name="Schwartz D.C."/>
            <person name="Cheng Z."/>
            <person name="Lindblad-Toh K."/>
            <person name="Eichler E.E."/>
            <person name="Ponting C.P."/>
        </authorList>
    </citation>
    <scope>NUCLEOTIDE SEQUENCE [LARGE SCALE GENOMIC DNA]</scope>
    <source>
        <strain evidence="1 3">C57BL/6J</strain>
    </source>
</reference>
<dbReference type="MGI" id="MGI:1927246">
    <property type="gene designation" value="Zfp326"/>
</dbReference>
<dbReference type="Ensembl" id="ENSMUST00000138615.8">
    <property type="protein sequence ID" value="ENSMUSP00000122499.2"/>
    <property type="gene ID" value="ENSMUSG00000029290.13"/>
</dbReference>
<dbReference type="ExpressionAtlas" id="D6RG92">
    <property type="expression patterns" value="baseline and differential"/>
</dbReference>
<gene>
    <name evidence="1 2" type="primary">Zfp326</name>
</gene>
<reference evidence="1" key="4">
    <citation type="submission" date="2025-09" db="UniProtKB">
        <authorList>
            <consortium name="Ensembl"/>
        </authorList>
    </citation>
    <scope>IDENTIFICATION</scope>
    <source>
        <strain evidence="1">C57BL/6J</strain>
    </source>
</reference>
<reference evidence="1" key="3">
    <citation type="submission" date="2025-08" db="UniProtKB">
        <authorList>
            <consortium name="Ensembl"/>
        </authorList>
    </citation>
    <scope>IDENTIFICATION</scope>
    <source>
        <strain evidence="1">C57BL/6J</strain>
    </source>
</reference>
<accession>D6RG92</accession>
<organism evidence="1 3">
    <name type="scientific">Mus musculus</name>
    <name type="common">Mouse</name>
    <dbReference type="NCBI Taxonomy" id="10090"/>
    <lineage>
        <taxon>Eukaryota</taxon>
        <taxon>Metazoa</taxon>
        <taxon>Chordata</taxon>
        <taxon>Craniata</taxon>
        <taxon>Vertebrata</taxon>
        <taxon>Euteleostomi</taxon>
        <taxon>Mammalia</taxon>
        <taxon>Eutheria</taxon>
        <taxon>Euarchontoglires</taxon>
        <taxon>Glires</taxon>
        <taxon>Rodentia</taxon>
        <taxon>Myomorpha</taxon>
        <taxon>Muroidea</taxon>
        <taxon>Muridae</taxon>
        <taxon>Murinae</taxon>
        <taxon>Mus</taxon>
        <taxon>Mus</taxon>
    </lineage>
</organism>
<proteinExistence type="evidence at protein level"/>
<dbReference type="Bgee" id="ENSMUSG00000029290">
    <property type="expression patterns" value="Expressed in embryonic post-anal tail and 277 other cell types or tissues"/>
</dbReference>
<dbReference type="PeptideAtlas" id="D6RG92"/>
<dbReference type="VEuPathDB" id="HostDB:ENSMUSG00000029290"/>
<evidence type="ECO:0007829" key="4">
    <source>
        <dbReference type="PeptideAtlas" id="D6RG92"/>
    </source>
</evidence>
<evidence type="ECO:0000313" key="2">
    <source>
        <dbReference type="MGI" id="MGI:1927246"/>
    </source>
</evidence>
<dbReference type="AlphaFoldDB" id="D6RG92"/>
<sequence>MDFEDDYVHSTCRGAYQDFNGMDRDYGPGSYGGLAFKDIYLKILLLSASKAYG</sequence>
<dbReference type="OrthoDB" id="9904304at2759"/>
<evidence type="ECO:0000313" key="3">
    <source>
        <dbReference type="Proteomes" id="UP000000589"/>
    </source>
</evidence>